<dbReference type="EMBL" id="CM001220">
    <property type="protein sequence ID" value="AES86746.2"/>
    <property type="molecule type" value="Genomic_DNA"/>
</dbReference>
<dbReference type="HOGENOM" id="CLU_2041521_0_0_1"/>
<evidence type="ECO:0000313" key="6">
    <source>
        <dbReference type="Proteomes" id="UP000265566"/>
    </source>
</evidence>
<protein>
    <submittedName>
        <fullName evidence="2">Transmembrane protein, putative</fullName>
    </submittedName>
</protein>
<dbReference type="PaxDb" id="3880-AES86746"/>
<dbReference type="Proteomes" id="UP000002051">
    <property type="component" value="Chromosome 4"/>
</dbReference>
<feature type="transmembrane region" description="Helical" evidence="1">
    <location>
        <begin position="38"/>
        <end position="58"/>
    </location>
</feature>
<evidence type="ECO:0000256" key="1">
    <source>
        <dbReference type="SAM" id="Phobius"/>
    </source>
</evidence>
<dbReference type="EMBL" id="PSQE01000004">
    <property type="protein sequence ID" value="RHN58727.1"/>
    <property type="molecule type" value="Genomic_DNA"/>
</dbReference>
<dbReference type="EnsemblPlants" id="AES86746">
    <property type="protein sequence ID" value="AES86746"/>
    <property type="gene ID" value="MTR_4g014380"/>
</dbReference>
<evidence type="ECO:0000313" key="2">
    <source>
        <dbReference type="EMBL" id="AES86746.2"/>
    </source>
</evidence>
<evidence type="ECO:0000313" key="5">
    <source>
        <dbReference type="Proteomes" id="UP000002051"/>
    </source>
</evidence>
<keyword evidence="1" id="KW-1133">Transmembrane helix</keyword>
<keyword evidence="5" id="KW-1185">Reference proteome</keyword>
<feature type="transmembrane region" description="Helical" evidence="1">
    <location>
        <begin position="70"/>
        <end position="87"/>
    </location>
</feature>
<keyword evidence="1" id="KW-0472">Membrane</keyword>
<accession>G7JKP0</accession>
<reference evidence="4" key="3">
    <citation type="submission" date="2015-04" db="UniProtKB">
        <authorList>
            <consortium name="EnsemblPlants"/>
        </authorList>
    </citation>
    <scope>IDENTIFICATION</scope>
    <source>
        <strain evidence="4">cv. Jemalong A17</strain>
    </source>
</reference>
<reference evidence="6" key="4">
    <citation type="journal article" date="2018" name="Nat. Plants">
        <title>Whole-genome landscape of Medicago truncatula symbiotic genes.</title>
        <authorList>
            <person name="Pecrix Y."/>
            <person name="Staton S.E."/>
            <person name="Sallet E."/>
            <person name="Lelandais-Briere C."/>
            <person name="Moreau S."/>
            <person name="Carrere S."/>
            <person name="Blein T."/>
            <person name="Jardinaud M.F."/>
            <person name="Latrasse D."/>
            <person name="Zouine M."/>
            <person name="Zahm M."/>
            <person name="Kreplak J."/>
            <person name="Mayjonade B."/>
            <person name="Satge C."/>
            <person name="Perez M."/>
            <person name="Cauet S."/>
            <person name="Marande W."/>
            <person name="Chantry-Darmon C."/>
            <person name="Lopez-Roques C."/>
            <person name="Bouchez O."/>
            <person name="Berard A."/>
            <person name="Debelle F."/>
            <person name="Munos S."/>
            <person name="Bendahmane A."/>
            <person name="Berges H."/>
            <person name="Niebel A."/>
            <person name="Buitink J."/>
            <person name="Frugier F."/>
            <person name="Benhamed M."/>
            <person name="Crespi M."/>
            <person name="Gouzy J."/>
            <person name="Gamas P."/>
        </authorList>
    </citation>
    <scope>NUCLEOTIDE SEQUENCE [LARGE SCALE GENOMIC DNA]</scope>
    <source>
        <strain evidence="6">cv. Jemalong A17</strain>
    </source>
</reference>
<dbReference type="AlphaFoldDB" id="G7JKP0"/>
<name>G7JKP0_MEDTR</name>
<dbReference type="Proteomes" id="UP000265566">
    <property type="component" value="Chromosome 4"/>
</dbReference>
<reference evidence="3" key="5">
    <citation type="journal article" date="2018" name="Nat. Plants">
        <title>Whole-genome landscape of Medicago truncatula symbiotic genes.</title>
        <authorList>
            <person name="Pecrix Y."/>
            <person name="Gamas P."/>
            <person name="Carrere S."/>
        </authorList>
    </citation>
    <scope>NUCLEOTIDE SEQUENCE</scope>
    <source>
        <tissue evidence="3">Leaves</tissue>
    </source>
</reference>
<gene>
    <name evidence="2" type="ordered locus">MTR_4g014380</name>
    <name evidence="3" type="ORF">MtrunA17_Chr4g0005441</name>
</gene>
<keyword evidence="1 2" id="KW-0812">Transmembrane</keyword>
<accession>A0A0C3WRX8</accession>
<sequence length="121" mass="13483">MPNLEIQAEPIVGGGFRLLTIRDIIGQPEDGGGYWKRIIGMLGLLLRKILGIFAIFAYTDKEKWIDNMRGMLSVVATVIAIVSFQSFTNPIGGLLPLEKNSSICRFVGEYWICPVKPLSQR</sequence>
<reference evidence="2 5" key="2">
    <citation type="journal article" date="2014" name="BMC Genomics">
        <title>An improved genome release (version Mt4.0) for the model legume Medicago truncatula.</title>
        <authorList>
            <person name="Tang H."/>
            <person name="Krishnakumar V."/>
            <person name="Bidwell S."/>
            <person name="Rosen B."/>
            <person name="Chan A."/>
            <person name="Zhou S."/>
            <person name="Gentzbittel L."/>
            <person name="Childs K.L."/>
            <person name="Yandell M."/>
            <person name="Gundlach H."/>
            <person name="Mayer K.F."/>
            <person name="Schwartz D.C."/>
            <person name="Town C.D."/>
        </authorList>
    </citation>
    <scope>GENOME REANNOTATION</scope>
    <source>
        <strain evidence="4 5">cv. Jemalong A17</strain>
    </source>
</reference>
<evidence type="ECO:0000313" key="4">
    <source>
        <dbReference type="EnsemblPlants" id="AES86746"/>
    </source>
</evidence>
<evidence type="ECO:0000313" key="3">
    <source>
        <dbReference type="EMBL" id="RHN58727.1"/>
    </source>
</evidence>
<reference evidence="2 5" key="1">
    <citation type="journal article" date="2011" name="Nature">
        <title>The Medicago genome provides insight into the evolution of rhizobial symbioses.</title>
        <authorList>
            <person name="Young N.D."/>
            <person name="Debelle F."/>
            <person name="Oldroyd G.E."/>
            <person name="Geurts R."/>
            <person name="Cannon S.B."/>
            <person name="Udvardi M.K."/>
            <person name="Benedito V.A."/>
            <person name="Mayer K.F."/>
            <person name="Gouzy J."/>
            <person name="Schoof H."/>
            <person name="Van de Peer Y."/>
            <person name="Proost S."/>
            <person name="Cook D.R."/>
            <person name="Meyers B.C."/>
            <person name="Spannagl M."/>
            <person name="Cheung F."/>
            <person name="De Mita S."/>
            <person name="Krishnakumar V."/>
            <person name="Gundlach H."/>
            <person name="Zhou S."/>
            <person name="Mudge J."/>
            <person name="Bharti A.K."/>
            <person name="Murray J.D."/>
            <person name="Naoumkina M.A."/>
            <person name="Rosen B."/>
            <person name="Silverstein K.A."/>
            <person name="Tang H."/>
            <person name="Rombauts S."/>
            <person name="Zhao P.X."/>
            <person name="Zhou P."/>
            <person name="Barbe V."/>
            <person name="Bardou P."/>
            <person name="Bechner M."/>
            <person name="Bellec A."/>
            <person name="Berger A."/>
            <person name="Berges H."/>
            <person name="Bidwell S."/>
            <person name="Bisseling T."/>
            <person name="Choisne N."/>
            <person name="Couloux A."/>
            <person name="Denny R."/>
            <person name="Deshpande S."/>
            <person name="Dai X."/>
            <person name="Doyle J.J."/>
            <person name="Dudez A.M."/>
            <person name="Farmer A.D."/>
            <person name="Fouteau S."/>
            <person name="Franken C."/>
            <person name="Gibelin C."/>
            <person name="Gish J."/>
            <person name="Goldstein S."/>
            <person name="Gonzalez A.J."/>
            <person name="Green P.J."/>
            <person name="Hallab A."/>
            <person name="Hartog M."/>
            <person name="Hua A."/>
            <person name="Humphray S.J."/>
            <person name="Jeong D.H."/>
            <person name="Jing Y."/>
            <person name="Jocker A."/>
            <person name="Kenton S.M."/>
            <person name="Kim D.J."/>
            <person name="Klee K."/>
            <person name="Lai H."/>
            <person name="Lang C."/>
            <person name="Lin S."/>
            <person name="Macmil S.L."/>
            <person name="Magdelenat G."/>
            <person name="Matthews L."/>
            <person name="McCorrison J."/>
            <person name="Monaghan E.L."/>
            <person name="Mun J.H."/>
            <person name="Najar F.Z."/>
            <person name="Nicholson C."/>
            <person name="Noirot C."/>
            <person name="O'Bleness M."/>
            <person name="Paule C.R."/>
            <person name="Poulain J."/>
            <person name="Prion F."/>
            <person name="Qin B."/>
            <person name="Qu C."/>
            <person name="Retzel E.F."/>
            <person name="Riddle C."/>
            <person name="Sallet E."/>
            <person name="Samain S."/>
            <person name="Samson N."/>
            <person name="Sanders I."/>
            <person name="Saurat O."/>
            <person name="Scarpelli C."/>
            <person name="Schiex T."/>
            <person name="Segurens B."/>
            <person name="Severin A.J."/>
            <person name="Sherrier D.J."/>
            <person name="Shi R."/>
            <person name="Sims S."/>
            <person name="Singer S.R."/>
            <person name="Sinharoy S."/>
            <person name="Sterck L."/>
            <person name="Viollet A."/>
            <person name="Wang B.B."/>
            <person name="Wang K."/>
            <person name="Wang M."/>
            <person name="Wang X."/>
            <person name="Warfsmann J."/>
            <person name="Weissenbach J."/>
            <person name="White D.D."/>
            <person name="White J.D."/>
            <person name="Wiley G.B."/>
            <person name="Wincker P."/>
            <person name="Xing Y."/>
            <person name="Yang L."/>
            <person name="Yao Z."/>
            <person name="Ying F."/>
            <person name="Zhai J."/>
            <person name="Zhou L."/>
            <person name="Zuber A."/>
            <person name="Denarie J."/>
            <person name="Dixon R.A."/>
            <person name="May G.D."/>
            <person name="Schwartz D.C."/>
            <person name="Rogers J."/>
            <person name="Quetier F."/>
            <person name="Town C.D."/>
            <person name="Roe B.A."/>
        </authorList>
    </citation>
    <scope>NUCLEOTIDE SEQUENCE [LARGE SCALE GENOMIC DNA]</scope>
    <source>
        <strain evidence="2">A17</strain>
        <strain evidence="4 5">cv. Jemalong A17</strain>
    </source>
</reference>
<organism evidence="2 5">
    <name type="scientific">Medicago truncatula</name>
    <name type="common">Barrel medic</name>
    <name type="synonym">Medicago tribuloides</name>
    <dbReference type="NCBI Taxonomy" id="3880"/>
    <lineage>
        <taxon>Eukaryota</taxon>
        <taxon>Viridiplantae</taxon>
        <taxon>Streptophyta</taxon>
        <taxon>Embryophyta</taxon>
        <taxon>Tracheophyta</taxon>
        <taxon>Spermatophyta</taxon>
        <taxon>Magnoliopsida</taxon>
        <taxon>eudicotyledons</taxon>
        <taxon>Gunneridae</taxon>
        <taxon>Pentapetalae</taxon>
        <taxon>rosids</taxon>
        <taxon>fabids</taxon>
        <taxon>Fabales</taxon>
        <taxon>Fabaceae</taxon>
        <taxon>Papilionoideae</taxon>
        <taxon>50 kb inversion clade</taxon>
        <taxon>NPAAA clade</taxon>
        <taxon>Hologalegina</taxon>
        <taxon>IRL clade</taxon>
        <taxon>Trifolieae</taxon>
        <taxon>Medicago</taxon>
    </lineage>
</organism>
<dbReference type="Gramene" id="rna20661">
    <property type="protein sequence ID" value="RHN58727.1"/>
    <property type="gene ID" value="gene20661"/>
</dbReference>
<proteinExistence type="predicted"/>